<dbReference type="PANTHER" id="PTHR45789:SF2">
    <property type="entry name" value="FI18025P1"/>
    <property type="match status" value="1"/>
</dbReference>
<dbReference type="GO" id="GO:0000981">
    <property type="term" value="F:DNA-binding transcription factor activity, RNA polymerase II-specific"/>
    <property type="evidence" value="ECO:0007669"/>
    <property type="project" value="TreeGrafter"/>
</dbReference>
<feature type="compositionally biased region" description="Basic and acidic residues" evidence="4">
    <location>
        <begin position="153"/>
        <end position="164"/>
    </location>
</feature>
<dbReference type="Pfam" id="PF00505">
    <property type="entry name" value="HMG_box"/>
    <property type="match status" value="1"/>
</dbReference>
<dbReference type="CDD" id="cd01389">
    <property type="entry name" value="HMG-box_ROX1-like"/>
    <property type="match status" value="1"/>
</dbReference>
<feature type="region of interest" description="Disordered" evidence="4">
    <location>
        <begin position="95"/>
        <end position="166"/>
    </location>
</feature>
<dbReference type="Proteomes" id="UP000011086">
    <property type="component" value="Unassembled WGS sequence"/>
</dbReference>
<dbReference type="InterPro" id="IPR036910">
    <property type="entry name" value="HMG_box_dom_sf"/>
</dbReference>
<gene>
    <name evidence="6" type="ORF">OOU_Y34scaffold00624g45</name>
</gene>
<dbReference type="InterPro" id="IPR051356">
    <property type="entry name" value="SOX/SOX-like_TF"/>
</dbReference>
<evidence type="ECO:0000313" key="6">
    <source>
        <dbReference type="EMBL" id="ELQ36949.1"/>
    </source>
</evidence>
<feature type="compositionally biased region" description="Basic residues" evidence="4">
    <location>
        <begin position="143"/>
        <end position="152"/>
    </location>
</feature>
<feature type="domain" description="HMG box" evidence="5">
    <location>
        <begin position="206"/>
        <end position="274"/>
    </location>
</feature>
<keyword evidence="2 3" id="KW-0539">Nucleus</keyword>
<proteinExistence type="predicted"/>
<keyword evidence="1 3" id="KW-0238">DNA-binding</keyword>
<dbReference type="PANTHER" id="PTHR45789">
    <property type="entry name" value="FI18025P1"/>
    <property type="match status" value="1"/>
</dbReference>
<dbReference type="SUPFAM" id="SSF47095">
    <property type="entry name" value="HMG-box"/>
    <property type="match status" value="1"/>
</dbReference>
<dbReference type="GO" id="GO:0005634">
    <property type="term" value="C:nucleus"/>
    <property type="evidence" value="ECO:0007669"/>
    <property type="project" value="UniProtKB-UniRule"/>
</dbReference>
<name>A0AA97PJL9_PYRO3</name>
<evidence type="ECO:0000256" key="1">
    <source>
        <dbReference type="ARBA" id="ARBA00023125"/>
    </source>
</evidence>
<dbReference type="PROSITE" id="PS50118">
    <property type="entry name" value="HMG_BOX_2"/>
    <property type="match status" value="1"/>
</dbReference>
<evidence type="ECO:0000256" key="2">
    <source>
        <dbReference type="ARBA" id="ARBA00023242"/>
    </source>
</evidence>
<feature type="region of interest" description="Disordered" evidence="4">
    <location>
        <begin position="297"/>
        <end position="321"/>
    </location>
</feature>
<feature type="compositionally biased region" description="Polar residues" evidence="4">
    <location>
        <begin position="122"/>
        <end position="137"/>
    </location>
</feature>
<dbReference type="InterPro" id="IPR009071">
    <property type="entry name" value="HMG_box_dom"/>
</dbReference>
<dbReference type="EMBL" id="JH793961">
    <property type="protein sequence ID" value="ELQ36949.1"/>
    <property type="molecule type" value="Genomic_DNA"/>
</dbReference>
<organism evidence="6">
    <name type="scientific">Pyricularia oryzae (strain Y34)</name>
    <name type="common">Rice blast fungus</name>
    <name type="synonym">Magnaporthe oryzae</name>
    <dbReference type="NCBI Taxonomy" id="1143189"/>
    <lineage>
        <taxon>Eukaryota</taxon>
        <taxon>Fungi</taxon>
        <taxon>Dikarya</taxon>
        <taxon>Ascomycota</taxon>
        <taxon>Pezizomycotina</taxon>
        <taxon>Sordariomycetes</taxon>
        <taxon>Sordariomycetidae</taxon>
        <taxon>Magnaporthales</taxon>
        <taxon>Pyriculariaceae</taxon>
        <taxon>Pyricularia</taxon>
    </lineage>
</organism>
<protein>
    <recommendedName>
        <fullName evidence="5">HMG box domain-containing protein</fullName>
    </recommendedName>
</protein>
<feature type="DNA-binding region" description="HMG box" evidence="3">
    <location>
        <begin position="206"/>
        <end position="274"/>
    </location>
</feature>
<evidence type="ECO:0000256" key="4">
    <source>
        <dbReference type="SAM" id="MobiDB-lite"/>
    </source>
</evidence>
<feature type="compositionally biased region" description="Low complexity" evidence="4">
    <location>
        <begin position="441"/>
        <end position="452"/>
    </location>
</feature>
<sequence length="565" mass="63445">MSYPHEPTMHSQAPSRYASPAPQYSQPFPDVLPSMSGQDGYGQQFEYASPHPNMGSYPAPDELHRSVRISLSVPCCCRNPWAHFDLRNQPNCLGPQDRPYSTPATSPPTPEPRMVRAAALRSRSTPRTSPDANLSSTKEGRVTKPKPKKKRPRSEAVPKPKQSIDKPLSQLAEEMDEQIIDIEAFVNRGPEARHAEVMTGKKAGKIKRPMNAFMLYRKAYQFVCKKYCMENNHQVVSRVCADSWDSEPESVRDQFAEWAKIDRDQLHRAHPDYKFTPSKPRSSYMKKVRSEMDLSDDEFDGEYVPRGTRTRGRDTPDSAYYPSHSGRYTPLHDLDQWNSSPAIGNMMLPTSHPYQALPAYNLYPATTGQIIHPMPSAYGGNDAFGLLVQGGGAHHYQHGQGGYRAGSTPPEFADDFVPRSSASPANNFEHGLTRYATMQQQQQQSHPYQQYPNHHHQQQGHADWLHQGRQVIPSAPVVRLQPSIDPSLATPVDSKHAADANLPSTMPGLDLDPQDPSTFDAFYLDNDPLLKEGVDNGTLEESWNISEVEPQDWHIDEVDVVTKVE</sequence>
<reference evidence="6" key="1">
    <citation type="journal article" date="2012" name="PLoS Genet.">
        <title>Comparative analysis of the genomes of two field isolates of the rice blast fungus Magnaporthe oryzae.</title>
        <authorList>
            <person name="Xue M."/>
            <person name="Yang J."/>
            <person name="Li Z."/>
            <person name="Hu S."/>
            <person name="Yao N."/>
            <person name="Dean R.A."/>
            <person name="Zhao W."/>
            <person name="Shen M."/>
            <person name="Zhang H."/>
            <person name="Li C."/>
            <person name="Liu L."/>
            <person name="Cao L."/>
            <person name="Xu X."/>
            <person name="Xing Y."/>
            <person name="Hsiang T."/>
            <person name="Zhang Z."/>
            <person name="Xu J.R."/>
            <person name="Peng Y.L."/>
        </authorList>
    </citation>
    <scope>NUCLEOTIDE SEQUENCE</scope>
    <source>
        <strain evidence="6">Y34</strain>
    </source>
</reference>
<evidence type="ECO:0000256" key="3">
    <source>
        <dbReference type="PROSITE-ProRule" id="PRU00267"/>
    </source>
</evidence>
<feature type="region of interest" description="Disordered" evidence="4">
    <location>
        <begin position="1"/>
        <end position="22"/>
    </location>
</feature>
<evidence type="ECO:0000259" key="5">
    <source>
        <dbReference type="PROSITE" id="PS50118"/>
    </source>
</evidence>
<feature type="region of interest" description="Disordered" evidence="4">
    <location>
        <begin position="441"/>
        <end position="462"/>
    </location>
</feature>
<dbReference type="GO" id="GO:0000978">
    <property type="term" value="F:RNA polymerase II cis-regulatory region sequence-specific DNA binding"/>
    <property type="evidence" value="ECO:0007669"/>
    <property type="project" value="TreeGrafter"/>
</dbReference>
<accession>A0AA97PJL9</accession>
<dbReference type="AlphaFoldDB" id="A0AA97PJL9"/>
<dbReference type="Gene3D" id="1.10.30.10">
    <property type="entry name" value="High mobility group box domain"/>
    <property type="match status" value="1"/>
</dbReference>
<dbReference type="SMART" id="SM00398">
    <property type="entry name" value="HMG"/>
    <property type="match status" value="1"/>
</dbReference>